<dbReference type="InterPro" id="IPR043129">
    <property type="entry name" value="ATPase_NBD"/>
</dbReference>
<evidence type="ECO:0000256" key="1">
    <source>
        <dbReference type="SAM" id="Phobius"/>
    </source>
</evidence>
<dbReference type="Proteomes" id="UP001156873">
    <property type="component" value="Unassembled WGS sequence"/>
</dbReference>
<gene>
    <name evidence="3" type="primary">gspL</name>
    <name evidence="3" type="ORF">QFW81_02845</name>
</gene>
<accession>A0ABT6JQW1</accession>
<sequence>MNHRILFLPADPASAATLLDVDGDGRVLARAQLQPGTPAPVAPAAASTVLVVPGTAVRIDRLDLPAHSAAQARAAARALLAARLARADALHVALDSAQAGPLRTVAAVEAALMRGWLDRAAAFGLAIDAAVPEQLLLPVPDASGAAHVLDAGDRWLVRADAMAFAAEPALAAQVLGERERVVLDGDLVRFAARALRPDIDLLQGEFVPAWKRTRPAGRRRLAWLTAALAISPLLLVAAQALQLTLAARSLEARVSAVVRDALPVPGTAPSGGVDTLDAQLQAAREPRAFAAATGALFSAVAARPGVRLVDLEYQRGDRLRATIAHPGADDLDALRGALAAEGWRLVEGGSRDADGGLRTAVSLEPDA</sequence>
<keyword evidence="1" id="KW-0472">Membrane</keyword>
<dbReference type="RefSeq" id="WP_280577055.1">
    <property type="nucleotide sequence ID" value="NZ_JARXRO010000010.1"/>
</dbReference>
<keyword evidence="1" id="KW-1133">Transmembrane helix</keyword>
<dbReference type="NCBIfam" id="TIGR01709">
    <property type="entry name" value="typeII_sec_gspL"/>
    <property type="match status" value="1"/>
</dbReference>
<dbReference type="InterPro" id="IPR024230">
    <property type="entry name" value="GspL_cyto_dom"/>
</dbReference>
<feature type="transmembrane region" description="Helical" evidence="1">
    <location>
        <begin position="221"/>
        <end position="241"/>
    </location>
</feature>
<protein>
    <submittedName>
        <fullName evidence="3">Type II secretion system protein GspL</fullName>
    </submittedName>
</protein>
<dbReference type="SUPFAM" id="SSF53067">
    <property type="entry name" value="Actin-like ATPase domain"/>
    <property type="match status" value="1"/>
</dbReference>
<keyword evidence="4" id="KW-1185">Reference proteome</keyword>
<reference evidence="3 4" key="1">
    <citation type="submission" date="2023-04" db="EMBL/GenBank/DDBJ databases">
        <title>Luteimonas sp. M1R5S59.</title>
        <authorList>
            <person name="Sun J.-Q."/>
        </authorList>
    </citation>
    <scope>NUCLEOTIDE SEQUENCE [LARGE SCALE GENOMIC DNA]</scope>
    <source>
        <strain evidence="3 4">M1R5S59</strain>
    </source>
</reference>
<feature type="domain" description="GspL cytoplasmic actin-ATPase-like" evidence="2">
    <location>
        <begin position="43"/>
        <end position="169"/>
    </location>
</feature>
<dbReference type="Gene3D" id="3.30.420.380">
    <property type="match status" value="1"/>
</dbReference>
<proteinExistence type="predicted"/>
<name>A0ABT6JQW1_9GAMM</name>
<dbReference type="EMBL" id="JARXRO010000010">
    <property type="protein sequence ID" value="MDH5832873.1"/>
    <property type="molecule type" value="Genomic_DNA"/>
</dbReference>
<evidence type="ECO:0000313" key="3">
    <source>
        <dbReference type="EMBL" id="MDH5832873.1"/>
    </source>
</evidence>
<dbReference type="Pfam" id="PF05134">
    <property type="entry name" value="T2SSL"/>
    <property type="match status" value="1"/>
</dbReference>
<comment type="caution">
    <text evidence="3">The sequence shown here is derived from an EMBL/GenBank/DDBJ whole genome shotgun (WGS) entry which is preliminary data.</text>
</comment>
<evidence type="ECO:0000259" key="2">
    <source>
        <dbReference type="Pfam" id="PF05134"/>
    </source>
</evidence>
<dbReference type="InterPro" id="IPR007812">
    <property type="entry name" value="T2SS_protein-GspL"/>
</dbReference>
<evidence type="ECO:0000313" key="4">
    <source>
        <dbReference type="Proteomes" id="UP001156873"/>
    </source>
</evidence>
<keyword evidence="1" id="KW-0812">Transmembrane</keyword>
<organism evidence="3 4">
    <name type="scientific">Luteimonas kalidii</name>
    <dbReference type="NCBI Taxonomy" id="3042025"/>
    <lineage>
        <taxon>Bacteria</taxon>
        <taxon>Pseudomonadati</taxon>
        <taxon>Pseudomonadota</taxon>
        <taxon>Gammaproteobacteria</taxon>
        <taxon>Lysobacterales</taxon>
        <taxon>Lysobacteraceae</taxon>
        <taxon>Luteimonas</taxon>
    </lineage>
</organism>